<dbReference type="PANTHER" id="PTHR37042">
    <property type="entry name" value="OUTER MEMBRANE PROTEIN RV1973"/>
    <property type="match status" value="1"/>
</dbReference>
<dbReference type="PANTHER" id="PTHR37042:SF4">
    <property type="entry name" value="OUTER MEMBRANE PROTEIN RV1973"/>
    <property type="match status" value="1"/>
</dbReference>
<reference evidence="5 6" key="1">
    <citation type="submission" date="2021-07" db="EMBL/GenBank/DDBJ databases">
        <title>Whole genome sequencing of non-tuberculosis mycobacteria type-strains.</title>
        <authorList>
            <person name="Igarashi Y."/>
            <person name="Osugi A."/>
            <person name="Mitarai S."/>
        </authorList>
    </citation>
    <scope>NUCLEOTIDE SEQUENCE [LARGE SCALE GENOMIC DNA]</scope>
    <source>
        <strain evidence="5 6">JCM 16370</strain>
    </source>
</reference>
<feature type="region of interest" description="Disordered" evidence="3">
    <location>
        <begin position="1"/>
        <end position="22"/>
    </location>
</feature>
<evidence type="ECO:0000313" key="6">
    <source>
        <dbReference type="Proteomes" id="UP000825367"/>
    </source>
</evidence>
<proteinExistence type="predicted"/>
<name>A0ABX8VJZ5_9MYCO</name>
<feature type="compositionally biased region" description="Acidic residues" evidence="3">
    <location>
        <begin position="1"/>
        <end position="10"/>
    </location>
</feature>
<dbReference type="EMBL" id="CP080333">
    <property type="protein sequence ID" value="QYL18116.1"/>
    <property type="molecule type" value="Genomic_DNA"/>
</dbReference>
<accession>A0ABX8VJZ5</accession>
<evidence type="ECO:0000256" key="1">
    <source>
        <dbReference type="ARBA" id="ARBA00004370"/>
    </source>
</evidence>
<dbReference type="Proteomes" id="UP000825367">
    <property type="component" value="Chromosome"/>
</dbReference>
<evidence type="ECO:0000256" key="4">
    <source>
        <dbReference type="SAM" id="Phobius"/>
    </source>
</evidence>
<evidence type="ECO:0000313" key="5">
    <source>
        <dbReference type="EMBL" id="QYL18116.1"/>
    </source>
</evidence>
<organism evidence="5 6">
    <name type="scientific">Mycolicibacterium pallens</name>
    <dbReference type="NCBI Taxonomy" id="370524"/>
    <lineage>
        <taxon>Bacteria</taxon>
        <taxon>Bacillati</taxon>
        <taxon>Actinomycetota</taxon>
        <taxon>Actinomycetes</taxon>
        <taxon>Mycobacteriales</taxon>
        <taxon>Mycobacteriaceae</taxon>
        <taxon>Mycolicibacterium</taxon>
    </lineage>
</organism>
<feature type="transmembrane region" description="Helical" evidence="4">
    <location>
        <begin position="50"/>
        <end position="71"/>
    </location>
</feature>
<keyword evidence="6" id="KW-1185">Reference proteome</keyword>
<protein>
    <submittedName>
        <fullName evidence="5">Tetratricopeptide repeat protein</fullName>
    </submittedName>
</protein>
<evidence type="ECO:0000256" key="2">
    <source>
        <dbReference type="ARBA" id="ARBA00023136"/>
    </source>
</evidence>
<comment type="subcellular location">
    <subcellularLocation>
        <location evidence="1">Membrane</location>
    </subcellularLocation>
</comment>
<evidence type="ECO:0000256" key="3">
    <source>
        <dbReference type="SAM" id="MobiDB-lite"/>
    </source>
</evidence>
<keyword evidence="4" id="KW-0812">Transmembrane</keyword>
<sequence length="205" mass="22013">MADEPAEPEGEAATPEEAVTTTVLDGDETVEETTDAEPAAAKQLRSHVQLALIVGTVVVVALAALTGWLGYRAYESRQTAQLRELYVGVGRQGAINLTTIDAAEAEKDVQRILDSATDAFYDDFAKRSQPFIEVVKQAQSKSVGEVTEAGLESMSDSEGQVLAAVTVTTSNRGAPNQPKRSWRMRLSVKKTGDDEAKVSKVEFVP</sequence>
<gene>
    <name evidence="5" type="ORF">K0O64_06155</name>
</gene>
<dbReference type="RefSeq" id="WP_096310381.1">
    <property type="nucleotide sequence ID" value="NZ_BAAAVX010000003.1"/>
</dbReference>
<keyword evidence="4" id="KW-1133">Transmembrane helix</keyword>
<feature type="compositionally biased region" description="Low complexity" evidence="3">
    <location>
        <begin position="11"/>
        <end position="22"/>
    </location>
</feature>
<keyword evidence="2 4" id="KW-0472">Membrane</keyword>